<proteinExistence type="predicted"/>
<dbReference type="Proteomes" id="UP000095038">
    <property type="component" value="Unassembled WGS sequence"/>
</dbReference>
<dbReference type="InParanoid" id="A0A1D2VHL7"/>
<dbReference type="AlphaFoldDB" id="A0A1D2VHL7"/>
<keyword evidence="2" id="KW-0472">Membrane</keyword>
<name>A0A1D2VHL7_9ASCO</name>
<keyword evidence="2" id="KW-0812">Transmembrane</keyword>
<evidence type="ECO:0000256" key="1">
    <source>
        <dbReference type="SAM" id="MobiDB-lite"/>
    </source>
</evidence>
<dbReference type="EMBL" id="KV454480">
    <property type="protein sequence ID" value="ODV61003.1"/>
    <property type="molecule type" value="Genomic_DNA"/>
</dbReference>
<dbReference type="RefSeq" id="XP_020047310.1">
    <property type="nucleotide sequence ID" value="XM_020194420.1"/>
</dbReference>
<sequence>MTSFVIIPLNFGREQLPERHNNEVESNLGNYGLSNWAIFPVLLIFLICNNLGVLMTNALEIANRDEAERPPNPSSPNLLASSLALPNTNLQKQYGD</sequence>
<feature type="region of interest" description="Disordered" evidence="1">
    <location>
        <begin position="66"/>
        <end position="96"/>
    </location>
</feature>
<protein>
    <submittedName>
        <fullName evidence="3">Uncharacterized protein</fullName>
    </submittedName>
</protein>
<gene>
    <name evidence="3" type="ORF">ASCRUDRAFT_7976</name>
</gene>
<evidence type="ECO:0000313" key="4">
    <source>
        <dbReference type="Proteomes" id="UP000095038"/>
    </source>
</evidence>
<feature type="transmembrane region" description="Helical" evidence="2">
    <location>
        <begin position="36"/>
        <end position="59"/>
    </location>
</feature>
<organism evidence="3 4">
    <name type="scientific">Ascoidea rubescens DSM 1968</name>
    <dbReference type="NCBI Taxonomy" id="1344418"/>
    <lineage>
        <taxon>Eukaryota</taxon>
        <taxon>Fungi</taxon>
        <taxon>Dikarya</taxon>
        <taxon>Ascomycota</taxon>
        <taxon>Saccharomycotina</taxon>
        <taxon>Saccharomycetes</taxon>
        <taxon>Ascoideaceae</taxon>
        <taxon>Ascoidea</taxon>
    </lineage>
</organism>
<keyword evidence="4" id="KW-1185">Reference proteome</keyword>
<feature type="compositionally biased region" description="Low complexity" evidence="1">
    <location>
        <begin position="75"/>
        <end position="90"/>
    </location>
</feature>
<evidence type="ECO:0000313" key="3">
    <source>
        <dbReference type="EMBL" id="ODV61003.1"/>
    </source>
</evidence>
<dbReference type="GeneID" id="30968056"/>
<keyword evidence="2" id="KW-1133">Transmembrane helix</keyword>
<evidence type="ECO:0000256" key="2">
    <source>
        <dbReference type="SAM" id="Phobius"/>
    </source>
</evidence>
<reference evidence="4" key="1">
    <citation type="submission" date="2016-05" db="EMBL/GenBank/DDBJ databases">
        <title>Comparative genomics of biotechnologically important yeasts.</title>
        <authorList>
            <consortium name="DOE Joint Genome Institute"/>
            <person name="Riley R."/>
            <person name="Haridas S."/>
            <person name="Wolfe K.H."/>
            <person name="Lopes M.R."/>
            <person name="Hittinger C.T."/>
            <person name="Goker M."/>
            <person name="Salamov A."/>
            <person name="Wisecaver J."/>
            <person name="Long T.M."/>
            <person name="Aerts A.L."/>
            <person name="Barry K."/>
            <person name="Choi C."/>
            <person name="Clum A."/>
            <person name="Coughlan A.Y."/>
            <person name="Deshpande S."/>
            <person name="Douglass A.P."/>
            <person name="Hanson S.J."/>
            <person name="Klenk H.-P."/>
            <person name="Labutti K."/>
            <person name="Lapidus A."/>
            <person name="Lindquist E."/>
            <person name="Lipzen A."/>
            <person name="Meier-Kolthoff J.P."/>
            <person name="Ohm R.A."/>
            <person name="Otillar R.P."/>
            <person name="Pangilinan J."/>
            <person name="Peng Y."/>
            <person name="Rokas A."/>
            <person name="Rosa C.A."/>
            <person name="Scheuner C."/>
            <person name="Sibirny A.A."/>
            <person name="Slot J.C."/>
            <person name="Stielow J.B."/>
            <person name="Sun H."/>
            <person name="Kurtzman C.P."/>
            <person name="Blackwell M."/>
            <person name="Grigoriev I.V."/>
            <person name="Jeffries T.W."/>
        </authorList>
    </citation>
    <scope>NUCLEOTIDE SEQUENCE [LARGE SCALE GENOMIC DNA]</scope>
    <source>
        <strain evidence="4">DSM 1968</strain>
    </source>
</reference>
<accession>A0A1D2VHL7</accession>